<gene>
    <name evidence="1" type="ORF">LACBIDRAFT_317688</name>
</gene>
<sequence>MTKESKIHLHLLSDTLEFAARLVAHFPNHYIFPAFTSMCCGAGVLSGWKCRNPSTSNPVGEDRKLKTLSPFTVEKSIQAKSSPIIL</sequence>
<proteinExistence type="predicted"/>
<dbReference type="RefSeq" id="XP_001890289.1">
    <property type="nucleotide sequence ID" value="XM_001890254.1"/>
</dbReference>
<dbReference type="GeneID" id="6085957"/>
<keyword evidence="2" id="KW-1185">Reference proteome</keyword>
<reference evidence="1 2" key="1">
    <citation type="journal article" date="2008" name="Nature">
        <title>The genome of Laccaria bicolor provides insights into mycorrhizal symbiosis.</title>
        <authorList>
            <person name="Martin F."/>
            <person name="Aerts A."/>
            <person name="Ahren D."/>
            <person name="Brun A."/>
            <person name="Danchin E.G.J."/>
            <person name="Duchaussoy F."/>
            <person name="Gibon J."/>
            <person name="Kohler A."/>
            <person name="Lindquist E."/>
            <person name="Pereda V."/>
            <person name="Salamov A."/>
            <person name="Shapiro H.J."/>
            <person name="Wuyts J."/>
            <person name="Blaudez D."/>
            <person name="Buee M."/>
            <person name="Brokstein P."/>
            <person name="Canbaeck B."/>
            <person name="Cohen D."/>
            <person name="Courty P.E."/>
            <person name="Coutinho P.M."/>
            <person name="Delaruelle C."/>
            <person name="Detter J.C."/>
            <person name="Deveau A."/>
            <person name="DiFazio S."/>
            <person name="Duplessis S."/>
            <person name="Fraissinet-Tachet L."/>
            <person name="Lucic E."/>
            <person name="Frey-Klett P."/>
            <person name="Fourrey C."/>
            <person name="Feussner I."/>
            <person name="Gay G."/>
            <person name="Grimwood J."/>
            <person name="Hoegger P.J."/>
            <person name="Jain P."/>
            <person name="Kilaru S."/>
            <person name="Labbe J."/>
            <person name="Lin Y.C."/>
            <person name="Legue V."/>
            <person name="Le Tacon F."/>
            <person name="Marmeisse R."/>
            <person name="Melayah D."/>
            <person name="Montanini B."/>
            <person name="Muratet M."/>
            <person name="Nehls U."/>
            <person name="Niculita-Hirzel H."/>
            <person name="Oudot-Le Secq M.P."/>
            <person name="Peter M."/>
            <person name="Quesneville H."/>
            <person name="Rajashekar B."/>
            <person name="Reich M."/>
            <person name="Rouhier N."/>
            <person name="Schmutz J."/>
            <person name="Yin T."/>
            <person name="Chalot M."/>
            <person name="Henrissat B."/>
            <person name="Kuees U."/>
            <person name="Lucas S."/>
            <person name="Van de Peer Y."/>
            <person name="Podila G.K."/>
            <person name="Polle A."/>
            <person name="Pukkila P.J."/>
            <person name="Richardson P.M."/>
            <person name="Rouze P."/>
            <person name="Sanders I.R."/>
            <person name="Stajich J.E."/>
            <person name="Tunlid A."/>
            <person name="Tuskan G."/>
            <person name="Grigoriev I.V."/>
        </authorList>
    </citation>
    <scope>NUCLEOTIDE SEQUENCE [LARGE SCALE GENOMIC DNA]</scope>
    <source>
        <strain evidence="2">S238N-H82 / ATCC MYA-4686</strain>
    </source>
</reference>
<dbReference type="KEGG" id="lbc:LACBIDRAFT_317688"/>
<dbReference type="HOGENOM" id="CLU_2498255_0_0_1"/>
<dbReference type="Proteomes" id="UP000001194">
    <property type="component" value="Unassembled WGS sequence"/>
</dbReference>
<evidence type="ECO:0000313" key="1">
    <source>
        <dbReference type="EMBL" id="EDQ99046.1"/>
    </source>
</evidence>
<protein>
    <submittedName>
        <fullName evidence="1">Predicted protein</fullName>
    </submittedName>
</protein>
<dbReference type="AlphaFoldDB" id="B0E274"/>
<organism evidence="2">
    <name type="scientific">Laccaria bicolor (strain S238N-H82 / ATCC MYA-4686)</name>
    <name type="common">Bicoloured deceiver</name>
    <name type="synonym">Laccaria laccata var. bicolor</name>
    <dbReference type="NCBI Taxonomy" id="486041"/>
    <lineage>
        <taxon>Eukaryota</taxon>
        <taxon>Fungi</taxon>
        <taxon>Dikarya</taxon>
        <taxon>Basidiomycota</taxon>
        <taxon>Agaricomycotina</taxon>
        <taxon>Agaricomycetes</taxon>
        <taxon>Agaricomycetidae</taxon>
        <taxon>Agaricales</taxon>
        <taxon>Agaricineae</taxon>
        <taxon>Hydnangiaceae</taxon>
        <taxon>Laccaria</taxon>
    </lineage>
</organism>
<dbReference type="InParanoid" id="B0E274"/>
<name>B0E274_LACBS</name>
<dbReference type="OrthoDB" id="3119241at2759"/>
<evidence type="ECO:0000313" key="2">
    <source>
        <dbReference type="Proteomes" id="UP000001194"/>
    </source>
</evidence>
<accession>B0E274</accession>
<dbReference type="EMBL" id="DS547175">
    <property type="protein sequence ID" value="EDQ99046.1"/>
    <property type="molecule type" value="Genomic_DNA"/>
</dbReference>